<proteinExistence type="predicted"/>
<evidence type="ECO:0000313" key="2">
    <source>
        <dbReference type="EMBL" id="GFS92164.1"/>
    </source>
</evidence>
<sequence>MTSVYISYNLSFPQPLGILTSLPQDNGRCEDGRSKKKSRKKKEYWRMRLLTSRSSPMRFFEDENLTGHGRIRRRDFSGTDEVS</sequence>
<dbReference type="EMBL" id="BMAW01053664">
    <property type="protein sequence ID" value="GFS92164.1"/>
    <property type="molecule type" value="Genomic_DNA"/>
</dbReference>
<protein>
    <submittedName>
        <fullName evidence="2">Uncharacterized protein</fullName>
    </submittedName>
</protein>
<name>A0A8X6N3N2_NEPPI</name>
<feature type="region of interest" description="Disordered" evidence="1">
    <location>
        <begin position="23"/>
        <end position="42"/>
    </location>
</feature>
<organism evidence="2 3">
    <name type="scientific">Nephila pilipes</name>
    <name type="common">Giant wood spider</name>
    <name type="synonym">Nephila maculata</name>
    <dbReference type="NCBI Taxonomy" id="299642"/>
    <lineage>
        <taxon>Eukaryota</taxon>
        <taxon>Metazoa</taxon>
        <taxon>Ecdysozoa</taxon>
        <taxon>Arthropoda</taxon>
        <taxon>Chelicerata</taxon>
        <taxon>Arachnida</taxon>
        <taxon>Araneae</taxon>
        <taxon>Araneomorphae</taxon>
        <taxon>Entelegynae</taxon>
        <taxon>Araneoidea</taxon>
        <taxon>Nephilidae</taxon>
        <taxon>Nephila</taxon>
    </lineage>
</organism>
<accession>A0A8X6N3N2</accession>
<keyword evidence="3" id="KW-1185">Reference proteome</keyword>
<reference evidence="2" key="1">
    <citation type="submission" date="2020-08" db="EMBL/GenBank/DDBJ databases">
        <title>Multicomponent nature underlies the extraordinary mechanical properties of spider dragline silk.</title>
        <authorList>
            <person name="Kono N."/>
            <person name="Nakamura H."/>
            <person name="Mori M."/>
            <person name="Yoshida Y."/>
            <person name="Ohtoshi R."/>
            <person name="Malay A.D."/>
            <person name="Moran D.A.P."/>
            <person name="Tomita M."/>
            <person name="Numata K."/>
            <person name="Arakawa K."/>
        </authorList>
    </citation>
    <scope>NUCLEOTIDE SEQUENCE</scope>
</reference>
<evidence type="ECO:0000313" key="3">
    <source>
        <dbReference type="Proteomes" id="UP000887013"/>
    </source>
</evidence>
<comment type="caution">
    <text evidence="2">The sequence shown here is derived from an EMBL/GenBank/DDBJ whole genome shotgun (WGS) entry which is preliminary data.</text>
</comment>
<dbReference type="Proteomes" id="UP000887013">
    <property type="component" value="Unassembled WGS sequence"/>
</dbReference>
<evidence type="ECO:0000256" key="1">
    <source>
        <dbReference type="SAM" id="MobiDB-lite"/>
    </source>
</evidence>
<gene>
    <name evidence="2" type="ORF">NPIL_387501</name>
</gene>
<dbReference type="AlphaFoldDB" id="A0A8X6N3N2"/>